<proteinExistence type="inferred from homology"/>
<dbReference type="GO" id="GO:0000506">
    <property type="term" value="C:glycosylphosphatidylinositol-N-acetylglucosaminyltransferase (GPI-GnT) complex"/>
    <property type="evidence" value="ECO:0007669"/>
    <property type="project" value="InterPro"/>
</dbReference>
<dbReference type="AlphaFoldDB" id="A0A813BUL5"/>
<dbReference type="EMBL" id="CAJNJA010077330">
    <property type="protein sequence ID" value="CAE7919959.1"/>
    <property type="molecule type" value="Genomic_DNA"/>
</dbReference>
<accession>A0A813BUL5</accession>
<reference evidence="4" key="1">
    <citation type="submission" date="2021-02" db="EMBL/GenBank/DDBJ databases">
        <authorList>
            <person name="Dougan E. K."/>
            <person name="Rhodes N."/>
            <person name="Thang M."/>
            <person name="Chan C."/>
        </authorList>
    </citation>
    <scope>NUCLEOTIDE SEQUENCE</scope>
</reference>
<name>A0A813BUL5_9DINO</name>
<dbReference type="Proteomes" id="UP000601435">
    <property type="component" value="Unassembled WGS sequence"/>
</dbReference>
<evidence type="ECO:0000256" key="2">
    <source>
        <dbReference type="ARBA" id="ARBA00009610"/>
    </source>
</evidence>
<protein>
    <submittedName>
        <fullName evidence="4">Pigh protein</fullName>
    </submittedName>
</protein>
<evidence type="ECO:0000313" key="5">
    <source>
        <dbReference type="Proteomes" id="UP000601435"/>
    </source>
</evidence>
<dbReference type="InterPro" id="IPR019328">
    <property type="entry name" value="PIGH-H_dom"/>
</dbReference>
<comment type="similarity">
    <text evidence="2">Belongs to the PIGH family.</text>
</comment>
<evidence type="ECO:0000259" key="3">
    <source>
        <dbReference type="Pfam" id="PF10181"/>
    </source>
</evidence>
<keyword evidence="5" id="KW-1185">Reference proteome</keyword>
<dbReference type="Pfam" id="PF10181">
    <property type="entry name" value="PIG-H"/>
    <property type="match status" value="1"/>
</dbReference>
<evidence type="ECO:0000313" key="4">
    <source>
        <dbReference type="EMBL" id="CAE7919959.1"/>
    </source>
</evidence>
<dbReference type="PANTHER" id="PTHR15231">
    <property type="entry name" value="PHOSPHATIDYLINOSITOL N-ACETYLGLUCOSAMINYLTRANSFERASE SUBUNIT H"/>
    <property type="match status" value="1"/>
</dbReference>
<dbReference type="OrthoDB" id="439901at2759"/>
<evidence type="ECO:0000256" key="1">
    <source>
        <dbReference type="ARBA" id="ARBA00004687"/>
    </source>
</evidence>
<gene>
    <name evidence="4" type="primary">Pigh</name>
    <name evidence="4" type="ORF">SNEC2469_LOCUS31655</name>
</gene>
<dbReference type="InterPro" id="IPR044215">
    <property type="entry name" value="PIG-H"/>
</dbReference>
<dbReference type="GO" id="GO:0006506">
    <property type="term" value="P:GPI anchor biosynthetic process"/>
    <property type="evidence" value="ECO:0007669"/>
    <property type="project" value="UniProtKB-UniPathway"/>
</dbReference>
<comment type="caution">
    <text evidence="4">The sequence shown here is derived from an EMBL/GenBank/DDBJ whole genome shotgun (WGS) entry which is preliminary data.</text>
</comment>
<sequence length="149" mass="16060">MPVRFRAEPLVAGVARFVAEAAEDKGTSQPASLGRLIWSFGIPALLGSVACWRTAAAATALLLVLRATRARQVVEEVAVGIEGLGLQLSTRRSGGSIASDFISASSIQDIIIAEAVTFWDVFYYLVVEIKGSERTKVPFQHLRPLGRTF</sequence>
<feature type="domain" description="Phosphatidylinositol N-acetylglucosaminyltransferase subunit H conserved" evidence="3">
    <location>
        <begin position="81"/>
        <end position="140"/>
    </location>
</feature>
<dbReference type="UniPathway" id="UPA00196"/>
<comment type="pathway">
    <text evidence="1">Glycolipid biosynthesis; glycosylphosphatidylinositol-anchor biosynthesis.</text>
</comment>
<organism evidence="4 5">
    <name type="scientific">Symbiodinium necroappetens</name>
    <dbReference type="NCBI Taxonomy" id="1628268"/>
    <lineage>
        <taxon>Eukaryota</taxon>
        <taxon>Sar</taxon>
        <taxon>Alveolata</taxon>
        <taxon>Dinophyceae</taxon>
        <taxon>Suessiales</taxon>
        <taxon>Symbiodiniaceae</taxon>
        <taxon>Symbiodinium</taxon>
    </lineage>
</organism>
<dbReference type="PANTHER" id="PTHR15231:SF1">
    <property type="entry name" value="PHOSPHATIDYLINOSITOL N-ACETYLGLUCOSAMINYLTRANSFERASE SUBUNIT H"/>
    <property type="match status" value="1"/>
</dbReference>